<keyword evidence="2" id="KW-1185">Reference proteome</keyword>
<gene>
    <name evidence="1" type="ORF">MML48_3g00005499</name>
</gene>
<accession>A0ACB9TDV7</accession>
<reference evidence="1" key="1">
    <citation type="submission" date="2022-04" db="EMBL/GenBank/DDBJ databases">
        <title>Chromosome-scale genome assembly of Holotrichia oblita Faldermann.</title>
        <authorList>
            <person name="Rongchong L."/>
        </authorList>
    </citation>
    <scope>NUCLEOTIDE SEQUENCE</scope>
    <source>
        <strain evidence="1">81SQS9</strain>
    </source>
</reference>
<dbReference type="Proteomes" id="UP001056778">
    <property type="component" value="Chromosome 3"/>
</dbReference>
<evidence type="ECO:0000313" key="1">
    <source>
        <dbReference type="EMBL" id="KAI4464983.1"/>
    </source>
</evidence>
<proteinExistence type="predicted"/>
<evidence type="ECO:0000313" key="2">
    <source>
        <dbReference type="Proteomes" id="UP001056778"/>
    </source>
</evidence>
<comment type="caution">
    <text evidence="1">The sequence shown here is derived from an EMBL/GenBank/DDBJ whole genome shotgun (WGS) entry which is preliminary data.</text>
</comment>
<keyword evidence="1" id="KW-0645">Protease</keyword>
<sequence>MAETQPALQPRNTTPRPCRPINRNVTPQVTPPSRPVHQPQPTMPSPQQASNAQYVIQPHSQHTHQQPVALPSYVPSNQIKKIIESTPLTEEYTDSIRMLVLLSSGEQRLITFTLPKEQCTIQEILEQVGVSIDPETKIECNETNMNGINYIVTVTMPQYLSREQSVEENMEVEDTSFQSSTSSIPKQPSPIPEEPPKPPTPEPPKEQPKYIHGMLAVCTNCGYLSEDFNKCLRCKRKLPEDVKSIAAGDQSVTKKNDNKSCPPQEKPKPSPTVAPKTNGRYNLTNYFLKEDKPQALSMAINCRTIRIGSYRFVPSEDIVVNSNEVAIKVPLPNDPKDIRTITIEKTKIVKVLANFQKMLPVIFYYVTSSCSNQIREQLNMTAGSEYYFDPLSGEEAFRRITILPEHVGDDTKVLFKQIYGKPLNIIDELTSKEVNNILLKSCPKEITKAIGITSWYVYTMLFFMIKGKFK</sequence>
<organism evidence="1 2">
    <name type="scientific">Holotrichia oblita</name>
    <name type="common">Chafer beetle</name>
    <dbReference type="NCBI Taxonomy" id="644536"/>
    <lineage>
        <taxon>Eukaryota</taxon>
        <taxon>Metazoa</taxon>
        <taxon>Ecdysozoa</taxon>
        <taxon>Arthropoda</taxon>
        <taxon>Hexapoda</taxon>
        <taxon>Insecta</taxon>
        <taxon>Pterygota</taxon>
        <taxon>Neoptera</taxon>
        <taxon>Endopterygota</taxon>
        <taxon>Coleoptera</taxon>
        <taxon>Polyphaga</taxon>
        <taxon>Scarabaeiformia</taxon>
        <taxon>Scarabaeidae</taxon>
        <taxon>Melolonthinae</taxon>
        <taxon>Holotrichia</taxon>
    </lineage>
</organism>
<name>A0ACB9TDV7_HOLOL</name>
<dbReference type="EMBL" id="CM043017">
    <property type="protein sequence ID" value="KAI4464983.1"/>
    <property type="molecule type" value="Genomic_DNA"/>
</dbReference>
<keyword evidence="1" id="KW-0378">Hydrolase</keyword>
<protein>
    <submittedName>
        <fullName evidence="1">Sentrin-specific protease</fullName>
    </submittedName>
</protein>